<dbReference type="RefSeq" id="WP_233375386.1">
    <property type="nucleotide sequence ID" value="NZ_JAJTWU010000015.1"/>
</dbReference>
<sequence length="83" mass="9316">MSRSKTDKPSALVATRPDPFRAAFQQTVELLIQRRADLLSETAINAYVDCDWLTWRGGSLKLTTTGENICAQLRNKARLHARA</sequence>
<organism evidence="1 2">
    <name type="scientific">Pelomonas cellulosilytica</name>
    <dbReference type="NCBI Taxonomy" id="2906762"/>
    <lineage>
        <taxon>Bacteria</taxon>
        <taxon>Pseudomonadati</taxon>
        <taxon>Pseudomonadota</taxon>
        <taxon>Betaproteobacteria</taxon>
        <taxon>Burkholderiales</taxon>
        <taxon>Sphaerotilaceae</taxon>
        <taxon>Roseateles</taxon>
    </lineage>
</organism>
<dbReference type="Proteomes" id="UP001200741">
    <property type="component" value="Unassembled WGS sequence"/>
</dbReference>
<evidence type="ECO:0008006" key="3">
    <source>
        <dbReference type="Google" id="ProtNLM"/>
    </source>
</evidence>
<protein>
    <recommendedName>
        <fullName evidence="3">Transposase</fullName>
    </recommendedName>
</protein>
<evidence type="ECO:0000313" key="1">
    <source>
        <dbReference type="EMBL" id="MCE4557992.1"/>
    </source>
</evidence>
<accession>A0ABS8Y196</accession>
<dbReference type="EMBL" id="JAJTWU010000015">
    <property type="protein sequence ID" value="MCE4557992.1"/>
    <property type="molecule type" value="Genomic_DNA"/>
</dbReference>
<proteinExistence type="predicted"/>
<reference evidence="1 2" key="1">
    <citation type="submission" date="2021-12" db="EMBL/GenBank/DDBJ databases">
        <title>Genome seq of P8.</title>
        <authorList>
            <person name="Seo T."/>
        </authorList>
    </citation>
    <scope>NUCLEOTIDE SEQUENCE [LARGE SCALE GENOMIC DNA]</scope>
    <source>
        <strain evidence="1 2">P8</strain>
    </source>
</reference>
<keyword evidence="2" id="KW-1185">Reference proteome</keyword>
<gene>
    <name evidence="1" type="ORF">LXT13_26755</name>
</gene>
<comment type="caution">
    <text evidence="1">The sequence shown here is derived from an EMBL/GenBank/DDBJ whole genome shotgun (WGS) entry which is preliminary data.</text>
</comment>
<name>A0ABS8Y196_9BURK</name>
<evidence type="ECO:0000313" key="2">
    <source>
        <dbReference type="Proteomes" id="UP001200741"/>
    </source>
</evidence>